<accession>Q67686</accession>
<sequence length="36" mass="3843">TLNEVHVIITGESVKLIGCDHEDSSISQTSEPFGSL</sequence>
<proteinExistence type="predicted"/>
<evidence type="ECO:0000313" key="1">
    <source>
        <dbReference type="EMBL" id="BAA05925.1"/>
    </source>
</evidence>
<feature type="non-terminal residue" evidence="1">
    <location>
        <position position="1"/>
    </location>
</feature>
<name>Q67686_9VIRU</name>
<protein>
    <submittedName>
        <fullName evidence="1">ORF</fullName>
    </submittedName>
</protein>
<dbReference type="GO" id="GO:0019028">
    <property type="term" value="C:viral capsid"/>
    <property type="evidence" value="ECO:0007669"/>
    <property type="project" value="UniProtKB-KW"/>
</dbReference>
<keyword evidence="1" id="KW-0167">Capsid protein</keyword>
<keyword evidence="1" id="KW-0946">Virion</keyword>
<organism evidence="1">
    <name type="scientific">Garlic virus 1</name>
    <dbReference type="NCBI Taxonomy" id="37779"/>
    <lineage>
        <taxon>Viruses</taxon>
        <taxon>Riboviria</taxon>
        <taxon>Orthornavirae</taxon>
        <taxon>Kitrinoviricota</taxon>
        <taxon>Alsuviricetes</taxon>
        <taxon>Tymovirales</taxon>
        <taxon>Betaflexiviridae</taxon>
        <taxon>Quinvirinae</taxon>
        <taxon>Carlavirus</taxon>
        <taxon>Carlavirus latensascalonici</taxon>
        <taxon>Shallot latent virus</taxon>
    </lineage>
</organism>
<reference evidence="1" key="1">
    <citation type="journal article" date="1994" name="Phytopathology">
        <title>Nucleotide sequences of the 3' regions of two major viruses from mosaic-diseased garlic: molecular evidence of mixed infection by a potyvirus and a carlavirus.</title>
        <authorList>
            <person name="Nagakubo T."/>
            <person name="Kubo M."/>
            <person name="Oeda K."/>
        </authorList>
    </citation>
    <scope>NUCLEOTIDE SEQUENCE</scope>
</reference>
<dbReference type="EMBL" id="D28591">
    <property type="protein sequence ID" value="BAA05925.1"/>
    <property type="molecule type" value="Genomic_RNA"/>
</dbReference>